<evidence type="ECO:0000313" key="8">
    <source>
        <dbReference type="Proteomes" id="UP000231658"/>
    </source>
</evidence>
<dbReference type="STRING" id="1867952.MTBPR1_10514"/>
<dbReference type="PANTHER" id="PTHR47268:SF4">
    <property type="entry name" value="ACYLPHOSPHATASE"/>
    <property type="match status" value="1"/>
</dbReference>
<keyword evidence="4 7" id="KW-0378">Hydrolase</keyword>
<evidence type="ECO:0000256" key="3">
    <source>
        <dbReference type="ARBA" id="ARBA00047645"/>
    </source>
</evidence>
<comment type="catalytic activity">
    <reaction evidence="3 4">
        <text>an acyl phosphate + H2O = a carboxylate + phosphate + H(+)</text>
        <dbReference type="Rhea" id="RHEA:14965"/>
        <dbReference type="ChEBI" id="CHEBI:15377"/>
        <dbReference type="ChEBI" id="CHEBI:15378"/>
        <dbReference type="ChEBI" id="CHEBI:29067"/>
        <dbReference type="ChEBI" id="CHEBI:43474"/>
        <dbReference type="ChEBI" id="CHEBI:59918"/>
        <dbReference type="EC" id="3.6.1.7"/>
    </reaction>
</comment>
<evidence type="ECO:0000256" key="1">
    <source>
        <dbReference type="ARBA" id="ARBA00005614"/>
    </source>
</evidence>
<dbReference type="Pfam" id="PF00708">
    <property type="entry name" value="Acylphosphatase"/>
    <property type="match status" value="1"/>
</dbReference>
<dbReference type="PANTHER" id="PTHR47268">
    <property type="entry name" value="ACYLPHOSPHATASE"/>
    <property type="match status" value="1"/>
</dbReference>
<reference evidence="7 8" key="1">
    <citation type="submission" date="2016-07" db="EMBL/GenBank/DDBJ databases">
        <authorList>
            <person name="Lefevre C.T."/>
        </authorList>
    </citation>
    <scope>NUCLEOTIDE SEQUENCE [LARGE SCALE GENOMIC DNA]</scope>
    <source>
        <strain evidence="7">PR1</strain>
    </source>
</reference>
<accession>A0A1C3RDA4</accession>
<organism evidence="7 8">
    <name type="scientific">Candidatus Terasakiella magnetica</name>
    <dbReference type="NCBI Taxonomy" id="1867952"/>
    <lineage>
        <taxon>Bacteria</taxon>
        <taxon>Pseudomonadati</taxon>
        <taxon>Pseudomonadota</taxon>
        <taxon>Alphaproteobacteria</taxon>
        <taxon>Rhodospirillales</taxon>
        <taxon>Terasakiellaceae</taxon>
        <taxon>Terasakiella</taxon>
    </lineage>
</organism>
<evidence type="ECO:0000256" key="2">
    <source>
        <dbReference type="ARBA" id="ARBA00012150"/>
    </source>
</evidence>
<dbReference type="InterPro" id="IPR020456">
    <property type="entry name" value="Acylphosphatase"/>
</dbReference>
<feature type="domain" description="Acylphosphatase-like" evidence="6">
    <location>
        <begin position="5"/>
        <end position="91"/>
    </location>
</feature>
<proteinExistence type="inferred from homology"/>
<sequence length="93" mass="10449">MAIKTVHLSIKGKVQGVWYRAWTRETALELNLNGWVRNRSDRSVEALVSGEQDLVAQLIEKCWSGPKAARVDNIIITDTDEEAPAGFRQEPTL</sequence>
<dbReference type="Gene3D" id="3.30.70.100">
    <property type="match status" value="1"/>
</dbReference>
<feature type="active site" evidence="4">
    <location>
        <position position="38"/>
    </location>
</feature>
<dbReference type="GO" id="GO:0003998">
    <property type="term" value="F:acylphosphatase activity"/>
    <property type="evidence" value="ECO:0007669"/>
    <property type="project" value="UniProtKB-EC"/>
</dbReference>
<dbReference type="InterPro" id="IPR001792">
    <property type="entry name" value="Acylphosphatase-like_dom"/>
</dbReference>
<dbReference type="OrthoDB" id="5295388at2"/>
<dbReference type="SUPFAM" id="SSF54975">
    <property type="entry name" value="Acylphosphatase/BLUF domain-like"/>
    <property type="match status" value="1"/>
</dbReference>
<gene>
    <name evidence="7" type="primary">acyP</name>
    <name evidence="7" type="ORF">MTBPR1_10514</name>
</gene>
<dbReference type="AlphaFoldDB" id="A0A1C3RDA4"/>
<dbReference type="EC" id="3.6.1.7" evidence="2 4"/>
<evidence type="ECO:0000256" key="5">
    <source>
        <dbReference type="RuleBase" id="RU004168"/>
    </source>
</evidence>
<dbReference type="Proteomes" id="UP000231658">
    <property type="component" value="Unassembled WGS sequence"/>
</dbReference>
<name>A0A1C3RDA4_9PROT</name>
<dbReference type="EMBL" id="FLYE01000001">
    <property type="protein sequence ID" value="SCA55267.1"/>
    <property type="molecule type" value="Genomic_DNA"/>
</dbReference>
<comment type="similarity">
    <text evidence="1 5">Belongs to the acylphosphatase family.</text>
</comment>
<dbReference type="InterPro" id="IPR036046">
    <property type="entry name" value="Acylphosphatase-like_dom_sf"/>
</dbReference>
<keyword evidence="8" id="KW-1185">Reference proteome</keyword>
<evidence type="ECO:0000313" key="7">
    <source>
        <dbReference type="EMBL" id="SCA55267.1"/>
    </source>
</evidence>
<protein>
    <recommendedName>
        <fullName evidence="2 4">acylphosphatase</fullName>
        <ecNumber evidence="2 4">3.6.1.7</ecNumber>
    </recommendedName>
</protein>
<dbReference type="PROSITE" id="PS51160">
    <property type="entry name" value="ACYLPHOSPHATASE_3"/>
    <property type="match status" value="1"/>
</dbReference>
<evidence type="ECO:0000259" key="6">
    <source>
        <dbReference type="PROSITE" id="PS51160"/>
    </source>
</evidence>
<feature type="active site" evidence="4">
    <location>
        <position position="20"/>
    </location>
</feature>
<evidence type="ECO:0000256" key="4">
    <source>
        <dbReference type="PROSITE-ProRule" id="PRU00520"/>
    </source>
</evidence>